<dbReference type="OrthoDB" id="693467at2759"/>
<keyword evidence="1" id="KW-0812">Transmembrane</keyword>
<evidence type="ECO:0000259" key="2">
    <source>
        <dbReference type="Pfam" id="PF13968"/>
    </source>
</evidence>
<proteinExistence type="predicted"/>
<feature type="transmembrane region" description="Helical" evidence="1">
    <location>
        <begin position="145"/>
        <end position="164"/>
    </location>
</feature>
<evidence type="ECO:0000313" key="3">
    <source>
        <dbReference type="EMBL" id="KQK04807.1"/>
    </source>
</evidence>
<protein>
    <recommendedName>
        <fullName evidence="2">DUF4220 domain-containing protein</fullName>
    </recommendedName>
</protein>
<dbReference type="Gramene" id="KQK04807">
    <property type="protein sequence ID" value="KQK04807"/>
    <property type="gene ID" value="BRADI_2g16060v3"/>
</dbReference>
<dbReference type="InterPro" id="IPR025315">
    <property type="entry name" value="DUF4220"/>
</dbReference>
<dbReference type="Pfam" id="PF13968">
    <property type="entry name" value="DUF4220"/>
    <property type="match status" value="1"/>
</dbReference>
<accession>A0A0Q3FZN3</accession>
<keyword evidence="1" id="KW-0472">Membrane</keyword>
<feature type="transmembrane region" description="Helical" evidence="1">
    <location>
        <begin position="19"/>
        <end position="38"/>
    </location>
</feature>
<keyword evidence="1" id="KW-1133">Transmembrane helix</keyword>
<dbReference type="EnsemblPlants" id="KQK04807">
    <property type="protein sequence ID" value="KQK04807"/>
    <property type="gene ID" value="BRADI_2g16060v3"/>
</dbReference>
<gene>
    <name evidence="3" type="ORF">BRADI_2g16060v3</name>
</gene>
<feature type="transmembrane region" description="Helical" evidence="1">
    <location>
        <begin position="103"/>
        <end position="125"/>
    </location>
</feature>
<name>A0A0Q3FZN3_BRADI</name>
<dbReference type="Proteomes" id="UP000008810">
    <property type="component" value="Chromosome 2"/>
</dbReference>
<dbReference type="ExpressionAtlas" id="A0A0Q3FZN3">
    <property type="expression patterns" value="baseline"/>
</dbReference>
<sequence>MGVIVGLGAYRHRYRHHPLIRFIYLGATTLFLPIVSYVTSTLENPYTPIVYVAGNRFVTANCYTDDHVTLVVLWIGLVQIVGTNATAIVASDSREGRSIAPPAVQLVQAIWTSYLAYITIESGLQPSGYVNWSPNGGAMHTHDDVFLALPYALILAKLLFKYYAWYKARRSLVLGQNPRLIVGYMEQLQDGVHHAELASEHAPPPLIVMKEDTILVEKLQPRGYSLTTTGISNNNNNGLVTIDRVWQLDDTLLPRPMEQHKDLCLSFELFKLLRCRFASIGYCLYVIIYLSVIDGGYPGADPQIHCYAVMRRDPDTYDIPSTLLNNEENFGRLYPELVSVYLLVALAVLVEVRDIASYICSNWTKVALICGHHWEDKMNQCSILVLRPRRSPVTHLRCLVHLPDQKKKVPRAVKVGVVDMMRKLATAQHGRLCSNELLWTFHGGKGAAEAILVCHVATSILEARRYSRLPNPNQQPLSGSDHNKIAATHLSRYCAYLVACLPELLPDDDVWCKNLYTAVKKEAALVLKLKGKEVECCLRLVELLSEQSKHQVLKDGAELGKRLAQGAEEAAWKALADFWSEMVVCVAAACDNLDEHAKAVARGGELVTQLWALLLHVGSVDDEDTAAATAHDAPDAV</sequence>
<evidence type="ECO:0000313" key="5">
    <source>
        <dbReference type="Proteomes" id="UP000008810"/>
    </source>
</evidence>
<reference evidence="3 4" key="1">
    <citation type="journal article" date="2010" name="Nature">
        <title>Genome sequencing and analysis of the model grass Brachypodium distachyon.</title>
        <authorList>
            <consortium name="International Brachypodium Initiative"/>
        </authorList>
    </citation>
    <scope>NUCLEOTIDE SEQUENCE [LARGE SCALE GENOMIC DNA]</scope>
    <source>
        <strain evidence="3 4">Bd21</strain>
    </source>
</reference>
<dbReference type="AlphaFoldDB" id="A0A0Q3FZN3"/>
<dbReference type="InParanoid" id="A0A0Q3FZN3"/>
<dbReference type="InterPro" id="IPR007658">
    <property type="entry name" value="DUF594"/>
</dbReference>
<dbReference type="EMBL" id="CM000881">
    <property type="protein sequence ID" value="KQK04807.1"/>
    <property type="molecule type" value="Genomic_DNA"/>
</dbReference>
<feature type="transmembrane region" description="Helical" evidence="1">
    <location>
        <begin position="275"/>
        <end position="293"/>
    </location>
</feature>
<feature type="transmembrane region" description="Helical" evidence="1">
    <location>
        <begin position="71"/>
        <end position="91"/>
    </location>
</feature>
<keyword evidence="5" id="KW-1185">Reference proteome</keyword>
<evidence type="ECO:0000313" key="4">
    <source>
        <dbReference type="EnsemblPlants" id="KQK04807"/>
    </source>
</evidence>
<organism evidence="3">
    <name type="scientific">Brachypodium distachyon</name>
    <name type="common">Purple false brome</name>
    <name type="synonym">Trachynia distachya</name>
    <dbReference type="NCBI Taxonomy" id="15368"/>
    <lineage>
        <taxon>Eukaryota</taxon>
        <taxon>Viridiplantae</taxon>
        <taxon>Streptophyta</taxon>
        <taxon>Embryophyta</taxon>
        <taxon>Tracheophyta</taxon>
        <taxon>Spermatophyta</taxon>
        <taxon>Magnoliopsida</taxon>
        <taxon>Liliopsida</taxon>
        <taxon>Poales</taxon>
        <taxon>Poaceae</taxon>
        <taxon>BOP clade</taxon>
        <taxon>Pooideae</taxon>
        <taxon>Stipodae</taxon>
        <taxon>Brachypodieae</taxon>
        <taxon>Brachypodium</taxon>
    </lineage>
</organism>
<reference evidence="4" key="3">
    <citation type="submission" date="2018-08" db="UniProtKB">
        <authorList>
            <consortium name="EnsemblPlants"/>
        </authorList>
    </citation>
    <scope>IDENTIFICATION</scope>
    <source>
        <strain evidence="4">cv. Bd21</strain>
    </source>
</reference>
<feature type="domain" description="DUF4220" evidence="2">
    <location>
        <begin position="27"/>
        <end position="279"/>
    </location>
</feature>
<dbReference type="PANTHER" id="PTHR31325">
    <property type="entry name" value="OS01G0798800 PROTEIN-RELATED"/>
    <property type="match status" value="1"/>
</dbReference>
<dbReference type="Pfam" id="PF04578">
    <property type="entry name" value="DUF594"/>
    <property type="match status" value="1"/>
</dbReference>
<reference evidence="3" key="2">
    <citation type="submission" date="2017-06" db="EMBL/GenBank/DDBJ databases">
        <title>WGS assembly of Brachypodium distachyon.</title>
        <authorList>
            <consortium name="The International Brachypodium Initiative"/>
            <person name="Lucas S."/>
            <person name="Harmon-Smith M."/>
            <person name="Lail K."/>
            <person name="Tice H."/>
            <person name="Grimwood J."/>
            <person name="Bruce D."/>
            <person name="Barry K."/>
            <person name="Shu S."/>
            <person name="Lindquist E."/>
            <person name="Wang M."/>
            <person name="Pitluck S."/>
            <person name="Vogel J.P."/>
            <person name="Garvin D.F."/>
            <person name="Mockler T.C."/>
            <person name="Schmutz J."/>
            <person name="Rokhsar D."/>
            <person name="Bevan M.W."/>
        </authorList>
    </citation>
    <scope>NUCLEOTIDE SEQUENCE</scope>
    <source>
        <strain evidence="3">Bd21</strain>
    </source>
</reference>
<evidence type="ECO:0000256" key="1">
    <source>
        <dbReference type="SAM" id="Phobius"/>
    </source>
</evidence>